<organism evidence="2 3">
    <name type="scientific">Amycolatopsis methanolica 239</name>
    <dbReference type="NCBI Taxonomy" id="1068978"/>
    <lineage>
        <taxon>Bacteria</taxon>
        <taxon>Bacillati</taxon>
        <taxon>Actinomycetota</taxon>
        <taxon>Actinomycetes</taxon>
        <taxon>Pseudonocardiales</taxon>
        <taxon>Pseudonocardiaceae</taxon>
        <taxon>Amycolatopsis</taxon>
        <taxon>Amycolatopsis methanolica group</taxon>
    </lineage>
</organism>
<dbReference type="STRING" id="1068978.AMETH_5260"/>
<sequence>MAPGAGAHASEVSRNAVTPSRNTRRRPARSHTGALHRYLTTRLALTAIMHLETAPLLRTL</sequence>
<dbReference type="Proteomes" id="UP000062973">
    <property type="component" value="Chromosome"/>
</dbReference>
<dbReference type="EMBL" id="CP009110">
    <property type="protein sequence ID" value="AIJ25352.1"/>
    <property type="molecule type" value="Genomic_DNA"/>
</dbReference>
<name>A0A076N5U1_AMYME</name>
<dbReference type="AlphaFoldDB" id="A0A076N5U1"/>
<feature type="compositionally biased region" description="Polar residues" evidence="1">
    <location>
        <begin position="12"/>
        <end position="21"/>
    </location>
</feature>
<accession>A0A076N5U1</accession>
<protein>
    <submittedName>
        <fullName evidence="2">Uncharacterized protein</fullName>
    </submittedName>
</protein>
<evidence type="ECO:0000313" key="2">
    <source>
        <dbReference type="EMBL" id="AIJ25352.1"/>
    </source>
</evidence>
<reference evidence="2 3" key="1">
    <citation type="submission" date="2014-07" db="EMBL/GenBank/DDBJ databases">
        <title>Whole Genome Sequence of the Amycolatopsis methanolica 239.</title>
        <authorList>
            <person name="Tang B."/>
        </authorList>
    </citation>
    <scope>NUCLEOTIDE SEQUENCE [LARGE SCALE GENOMIC DNA]</scope>
    <source>
        <strain evidence="2 3">239</strain>
    </source>
</reference>
<keyword evidence="3" id="KW-1185">Reference proteome</keyword>
<gene>
    <name evidence="2" type="ORF">AMETH_5260</name>
</gene>
<feature type="region of interest" description="Disordered" evidence="1">
    <location>
        <begin position="1"/>
        <end position="35"/>
    </location>
</feature>
<proteinExistence type="predicted"/>
<evidence type="ECO:0000313" key="3">
    <source>
        <dbReference type="Proteomes" id="UP000062973"/>
    </source>
</evidence>
<dbReference type="KEGG" id="amq:AMETH_5260"/>
<evidence type="ECO:0000256" key="1">
    <source>
        <dbReference type="SAM" id="MobiDB-lite"/>
    </source>
</evidence>
<dbReference type="HOGENOM" id="CLU_2930939_0_0_11"/>